<evidence type="ECO:0000313" key="2">
    <source>
        <dbReference type="Proteomes" id="UP001281656"/>
    </source>
</evidence>
<reference evidence="1 2" key="1">
    <citation type="submission" date="2023-04" db="EMBL/GenBank/DDBJ databases">
        <title>Clostridium tannerae sp. nov., isolated from the fecal material of an alpaca.</title>
        <authorList>
            <person name="Miller S."/>
            <person name="Hendry M."/>
            <person name="King J."/>
            <person name="Sankaranarayanan K."/>
            <person name="Lawson P.A."/>
        </authorList>
    </citation>
    <scope>NUCLEOTIDE SEQUENCE [LARGE SCALE GENOMIC DNA]</scope>
    <source>
        <strain evidence="1 2">A1-XYC3</strain>
    </source>
</reference>
<dbReference type="RefSeq" id="WP_318798945.1">
    <property type="nucleotide sequence ID" value="NZ_JARUJP010000024.1"/>
</dbReference>
<keyword evidence="2" id="KW-1185">Reference proteome</keyword>
<organism evidence="1 2">
    <name type="scientific">Clostridium tanneri</name>
    <dbReference type="NCBI Taxonomy" id="3037988"/>
    <lineage>
        <taxon>Bacteria</taxon>
        <taxon>Bacillati</taxon>
        <taxon>Bacillota</taxon>
        <taxon>Clostridia</taxon>
        <taxon>Eubacteriales</taxon>
        <taxon>Clostridiaceae</taxon>
        <taxon>Clostridium</taxon>
    </lineage>
</organism>
<comment type="caution">
    <text evidence="1">The sequence shown here is derived from an EMBL/GenBank/DDBJ whole genome shotgun (WGS) entry which is preliminary data.</text>
</comment>
<dbReference type="Proteomes" id="UP001281656">
    <property type="component" value="Unassembled WGS sequence"/>
</dbReference>
<protein>
    <submittedName>
        <fullName evidence="1">Uncharacterized protein</fullName>
    </submittedName>
</protein>
<evidence type="ECO:0000313" key="1">
    <source>
        <dbReference type="EMBL" id="MDW8802646.1"/>
    </source>
</evidence>
<proteinExistence type="predicted"/>
<sequence length="485" mass="56528">MRDKIKVILPDLVRDIHKVILDRKTRERLSMRERQGIAESALAVAALADSNVLIPHEKVLLDRAFNKAYQIVYDEESLSYYNSFYYAYSTMKGSDLEKQEISLQKINLDTMAMFLKIKAFSRGYTEIGNSTDNYFFSRMDRCIWGLEYILNKKLDELYIPGIYAICNLNQSLCLYILSGHSKFSEKCVVLVEKIYTLVNKCLNNSELKELIDDNHSLRMFIKSQKNLYAETKNEDVVDNQELDVNFKELDNTQLLRVLTSLKIIDKEYFKKSLELTFERLLENIEKMNELQKALLLRNIADYLLLTNETGQVELNLFEPFEVIDIYDYMKNTYKKYQYISSTKVTKEDIDKLIQLNDDQLREKIASVINGVDPVILDRESKKPHGVFEISDMEIPIFYKGKKIFLCMPFKSGQEIKTDSVPVGIAYQIVRPFIEFEKCVVVFITAKKCSQNLENYIKKLQDQMNWPIGIIQERELAGLLKANNAL</sequence>
<accession>A0ABU4JWW2</accession>
<dbReference type="EMBL" id="JARUJP010000024">
    <property type="protein sequence ID" value="MDW8802646.1"/>
    <property type="molecule type" value="Genomic_DNA"/>
</dbReference>
<name>A0ABU4JWW2_9CLOT</name>
<gene>
    <name evidence="1" type="ORF">P8V03_15975</name>
</gene>